<dbReference type="Proteomes" id="UP000216151">
    <property type="component" value="Unassembled WGS sequence"/>
</dbReference>
<dbReference type="InterPro" id="IPR036038">
    <property type="entry name" value="Aminotransferase-like"/>
</dbReference>
<evidence type="ECO:0000256" key="7">
    <source>
        <dbReference type="ARBA" id="ARBA00013053"/>
    </source>
</evidence>
<dbReference type="EMBL" id="NCXK01000025">
    <property type="protein sequence ID" value="PAK77128.1"/>
    <property type="molecule type" value="Genomic_DNA"/>
</dbReference>
<dbReference type="InterPro" id="IPR043132">
    <property type="entry name" value="BCAT-like_C"/>
</dbReference>
<protein>
    <recommendedName>
        <fullName evidence="8">Probable branched-chain-amino-acid aminotransferase</fullName>
        <ecNumber evidence="7">2.6.1.42</ecNumber>
    </recommendedName>
</protein>
<comment type="catalytic activity">
    <reaction evidence="11">
        <text>L-valine + 2-oxoglutarate = 3-methyl-2-oxobutanoate + L-glutamate</text>
        <dbReference type="Rhea" id="RHEA:24813"/>
        <dbReference type="ChEBI" id="CHEBI:11851"/>
        <dbReference type="ChEBI" id="CHEBI:16810"/>
        <dbReference type="ChEBI" id="CHEBI:29985"/>
        <dbReference type="ChEBI" id="CHEBI:57762"/>
        <dbReference type="EC" id="2.6.1.42"/>
    </reaction>
</comment>
<gene>
    <name evidence="14" type="ORF">B8X00_11470</name>
</gene>
<keyword evidence="15" id="KW-1185">Reference proteome</keyword>
<comment type="function">
    <text evidence="2">Acts on leucine, isoleucine and valine.</text>
</comment>
<dbReference type="InterPro" id="IPR001544">
    <property type="entry name" value="Aminotrans_IV"/>
</dbReference>
<evidence type="ECO:0000256" key="5">
    <source>
        <dbReference type="ARBA" id="ARBA00005072"/>
    </source>
</evidence>
<comment type="similarity">
    <text evidence="6">Belongs to the class-IV pyridoxal-phosphate-dependent aminotransferase family.</text>
</comment>
<keyword evidence="9" id="KW-0663">Pyridoxal phosphate</keyword>
<evidence type="ECO:0000256" key="12">
    <source>
        <dbReference type="ARBA" id="ARBA00048798"/>
    </source>
</evidence>
<dbReference type="RefSeq" id="WP_095350247.1">
    <property type="nucleotide sequence ID" value="NZ_JBDNMF010000042.1"/>
</dbReference>
<dbReference type="PANTHER" id="PTHR42743:SF11">
    <property type="entry name" value="AMINODEOXYCHORISMATE LYASE"/>
    <property type="match status" value="1"/>
</dbReference>
<reference evidence="14 15" key="1">
    <citation type="submission" date="2017-04" db="EMBL/GenBank/DDBJ databases">
        <title>Kefir bacterial isolates.</title>
        <authorList>
            <person name="Kim Y."/>
            <person name="Blasche S."/>
            <person name="Patil K.R."/>
        </authorList>
    </citation>
    <scope>NUCLEOTIDE SEQUENCE [LARGE SCALE GENOMIC DNA]</scope>
    <source>
        <strain evidence="14 15">KR</strain>
    </source>
</reference>
<dbReference type="GO" id="GO:0004084">
    <property type="term" value="F:branched-chain-amino-acid transaminase activity"/>
    <property type="evidence" value="ECO:0007669"/>
    <property type="project" value="UniProtKB-EC"/>
</dbReference>
<accession>A0A269XV27</accession>
<sequence length="288" mass="31366">MSIIFLNGAYVRAEDARISPFDRGFTFGEGVYEVCIAVNGNFVDAPAHLARLDRSLAACGIAAPPERAELHSIMKELLQKNDVRTGLVYLQVTSGMSSRNFTACPEGRPTLMMLTQASDFEQTPAFRDGIHVQLQEDIRWLHRDIKTTMLLPQVMAKRNALANGVSDTLFYDALGITEGASSNVFLVDGHGTLVTRPLSNLLLAGCTRERILELAQEAGFVIDERPIQRAELATAAECFVTSATYLVAPVLSVDGRAIADGKAGQVTRRLQHLYCAYIAGEGRACADM</sequence>
<name>A0A269XV27_9PROT</name>
<evidence type="ECO:0000313" key="14">
    <source>
        <dbReference type="EMBL" id="PAK77128.1"/>
    </source>
</evidence>
<dbReference type="EC" id="2.6.1.42" evidence="7"/>
<dbReference type="InterPro" id="IPR043131">
    <property type="entry name" value="BCAT-like_N"/>
</dbReference>
<organism evidence="14 15">
    <name type="scientific">Acetobacter fabarum</name>
    <dbReference type="NCBI Taxonomy" id="483199"/>
    <lineage>
        <taxon>Bacteria</taxon>
        <taxon>Pseudomonadati</taxon>
        <taxon>Pseudomonadota</taxon>
        <taxon>Alphaproteobacteria</taxon>
        <taxon>Acetobacterales</taxon>
        <taxon>Acetobacteraceae</taxon>
        <taxon>Acetobacter</taxon>
    </lineage>
</organism>
<dbReference type="SUPFAM" id="SSF56752">
    <property type="entry name" value="D-aminoacid aminotransferase-like PLP-dependent enzymes"/>
    <property type="match status" value="1"/>
</dbReference>
<dbReference type="GO" id="GO:0009082">
    <property type="term" value="P:branched-chain amino acid biosynthetic process"/>
    <property type="evidence" value="ECO:0007669"/>
    <property type="project" value="UniProtKB-KW"/>
</dbReference>
<evidence type="ECO:0000256" key="6">
    <source>
        <dbReference type="ARBA" id="ARBA00009320"/>
    </source>
</evidence>
<dbReference type="GO" id="GO:0005829">
    <property type="term" value="C:cytosol"/>
    <property type="evidence" value="ECO:0007669"/>
    <property type="project" value="TreeGrafter"/>
</dbReference>
<dbReference type="PANTHER" id="PTHR42743">
    <property type="entry name" value="AMINO-ACID AMINOTRANSFERASE"/>
    <property type="match status" value="1"/>
</dbReference>
<dbReference type="AlphaFoldDB" id="A0A269XV27"/>
<evidence type="ECO:0000313" key="15">
    <source>
        <dbReference type="Proteomes" id="UP000216151"/>
    </source>
</evidence>
<evidence type="ECO:0000256" key="2">
    <source>
        <dbReference type="ARBA" id="ARBA00003109"/>
    </source>
</evidence>
<comment type="cofactor">
    <cofactor evidence="1">
        <name>pyridoxal 5'-phosphate</name>
        <dbReference type="ChEBI" id="CHEBI:597326"/>
    </cofactor>
</comment>
<evidence type="ECO:0000256" key="1">
    <source>
        <dbReference type="ARBA" id="ARBA00001933"/>
    </source>
</evidence>
<comment type="pathway">
    <text evidence="4">Amino-acid biosynthesis; L-valine biosynthesis; L-valine from pyruvate: step 4/4.</text>
</comment>
<dbReference type="Pfam" id="PF01063">
    <property type="entry name" value="Aminotran_4"/>
    <property type="match status" value="1"/>
</dbReference>
<keyword evidence="10" id="KW-0028">Amino-acid biosynthesis</keyword>
<dbReference type="FunFam" id="3.20.10.10:FF:000002">
    <property type="entry name" value="D-alanine aminotransferase"/>
    <property type="match status" value="1"/>
</dbReference>
<evidence type="ECO:0000256" key="9">
    <source>
        <dbReference type="ARBA" id="ARBA00022898"/>
    </source>
</evidence>
<evidence type="ECO:0000256" key="3">
    <source>
        <dbReference type="ARBA" id="ARBA00004824"/>
    </source>
</evidence>
<dbReference type="OrthoDB" id="9805628at2"/>
<evidence type="ECO:0000256" key="8">
    <source>
        <dbReference type="ARBA" id="ARBA00014472"/>
    </source>
</evidence>
<comment type="pathway">
    <text evidence="5">Amino-acid biosynthesis; L-leucine biosynthesis; L-leucine from 3-methyl-2-oxobutanoate: step 4/4.</text>
</comment>
<dbReference type="InterPro" id="IPR050571">
    <property type="entry name" value="Class-IV_PLP-Dep_Aminotrnsfr"/>
</dbReference>
<evidence type="ECO:0000256" key="10">
    <source>
        <dbReference type="ARBA" id="ARBA00023304"/>
    </source>
</evidence>
<keyword evidence="10" id="KW-0100">Branched-chain amino acid biosynthesis</keyword>
<comment type="pathway">
    <text evidence="3">Amino-acid biosynthesis; L-isoleucine biosynthesis; L-isoleucine from 2-oxobutanoate: step 4/4.</text>
</comment>
<dbReference type="Gene3D" id="3.30.470.10">
    <property type="match status" value="1"/>
</dbReference>
<comment type="catalytic activity">
    <reaction evidence="13">
        <text>L-leucine + 2-oxoglutarate = 4-methyl-2-oxopentanoate + L-glutamate</text>
        <dbReference type="Rhea" id="RHEA:18321"/>
        <dbReference type="ChEBI" id="CHEBI:16810"/>
        <dbReference type="ChEBI" id="CHEBI:17865"/>
        <dbReference type="ChEBI" id="CHEBI:29985"/>
        <dbReference type="ChEBI" id="CHEBI:57427"/>
        <dbReference type="EC" id="2.6.1.42"/>
    </reaction>
</comment>
<comment type="caution">
    <text evidence="14">The sequence shown here is derived from an EMBL/GenBank/DDBJ whole genome shotgun (WGS) entry which is preliminary data.</text>
</comment>
<evidence type="ECO:0000256" key="11">
    <source>
        <dbReference type="ARBA" id="ARBA00048212"/>
    </source>
</evidence>
<dbReference type="Gene3D" id="3.20.10.10">
    <property type="entry name" value="D-amino Acid Aminotransferase, subunit A, domain 2"/>
    <property type="match status" value="1"/>
</dbReference>
<dbReference type="GO" id="GO:0008652">
    <property type="term" value="P:amino acid biosynthetic process"/>
    <property type="evidence" value="ECO:0007669"/>
    <property type="project" value="UniProtKB-ARBA"/>
</dbReference>
<proteinExistence type="inferred from homology"/>
<evidence type="ECO:0000256" key="13">
    <source>
        <dbReference type="ARBA" id="ARBA00049229"/>
    </source>
</evidence>
<evidence type="ECO:0000256" key="4">
    <source>
        <dbReference type="ARBA" id="ARBA00004931"/>
    </source>
</evidence>
<comment type="catalytic activity">
    <reaction evidence="12">
        <text>L-isoleucine + 2-oxoglutarate = (S)-3-methyl-2-oxopentanoate + L-glutamate</text>
        <dbReference type="Rhea" id="RHEA:24801"/>
        <dbReference type="ChEBI" id="CHEBI:16810"/>
        <dbReference type="ChEBI" id="CHEBI:29985"/>
        <dbReference type="ChEBI" id="CHEBI:35146"/>
        <dbReference type="ChEBI" id="CHEBI:58045"/>
        <dbReference type="EC" id="2.6.1.42"/>
    </reaction>
</comment>